<feature type="compositionally biased region" description="Basic and acidic residues" evidence="1">
    <location>
        <begin position="192"/>
        <end position="231"/>
    </location>
</feature>
<feature type="compositionally biased region" description="Basic and acidic residues" evidence="1">
    <location>
        <begin position="160"/>
        <end position="170"/>
    </location>
</feature>
<feature type="region of interest" description="Disordered" evidence="1">
    <location>
        <begin position="23"/>
        <end position="241"/>
    </location>
</feature>
<dbReference type="GeneID" id="87804671"/>
<dbReference type="AlphaFoldDB" id="A0AAF0Y6U2"/>
<evidence type="ECO:0000313" key="2">
    <source>
        <dbReference type="EMBL" id="WOO77858.1"/>
    </source>
</evidence>
<dbReference type="EMBL" id="CP086714">
    <property type="protein sequence ID" value="WOO77858.1"/>
    <property type="molecule type" value="Genomic_DNA"/>
</dbReference>
<proteinExistence type="predicted"/>
<protein>
    <submittedName>
        <fullName evidence="2">Uncharacterized protein</fullName>
    </submittedName>
</protein>
<feature type="compositionally biased region" description="Low complexity" evidence="1">
    <location>
        <begin position="23"/>
        <end position="34"/>
    </location>
</feature>
<dbReference type="RefSeq" id="XP_062623890.1">
    <property type="nucleotide sequence ID" value="XM_062767906.1"/>
</dbReference>
<dbReference type="Proteomes" id="UP000827549">
    <property type="component" value="Chromosome 1"/>
</dbReference>
<organism evidence="2 3">
    <name type="scientific">Vanrija pseudolonga</name>
    <dbReference type="NCBI Taxonomy" id="143232"/>
    <lineage>
        <taxon>Eukaryota</taxon>
        <taxon>Fungi</taxon>
        <taxon>Dikarya</taxon>
        <taxon>Basidiomycota</taxon>
        <taxon>Agaricomycotina</taxon>
        <taxon>Tremellomycetes</taxon>
        <taxon>Trichosporonales</taxon>
        <taxon>Trichosporonaceae</taxon>
        <taxon>Vanrija</taxon>
    </lineage>
</organism>
<reference evidence="2" key="1">
    <citation type="submission" date="2023-10" db="EMBL/GenBank/DDBJ databases">
        <authorList>
            <person name="Noh H."/>
        </authorList>
    </citation>
    <scope>NUCLEOTIDE SEQUENCE</scope>
    <source>
        <strain evidence="2">DUCC4014</strain>
    </source>
</reference>
<sequence>MATATRPLRVLARALHTSRLVAEEAAAPSAVPRAGKATAADLGFSGQKRERKLPSLSVPQSARGNIGGATASAGSEGPRGQPRGDRPRGDGAPRQRREQGDRPPRQQGDRPPRAQGDRPPRQAREQGDRPPRRAGGDRRPREQNASGDRAPRDSTTPAYRPREGRAPEARRPKHASADEIPLEFFEGAELAQTERRAPRARSDRPAARNDRGPRRDGRDGRNGRDGRDRKPFVKAGSVAPSPPAAPFQLPIVKRETTTVALFGKSSVLDRVPPGARDPASSFWATGMKPAQAYQADLLRRAGDYSTRVAPQPKAFGGVKNAAATATWMLSLNPSVSQRRAAEAAEVVAKLTK</sequence>
<accession>A0AAF0Y6U2</accession>
<feature type="compositionally biased region" description="Basic and acidic residues" evidence="1">
    <location>
        <begin position="82"/>
        <end position="142"/>
    </location>
</feature>
<gene>
    <name evidence="2" type="ORF">LOC62_01G001416</name>
</gene>
<keyword evidence="3" id="KW-1185">Reference proteome</keyword>
<evidence type="ECO:0000313" key="3">
    <source>
        <dbReference type="Proteomes" id="UP000827549"/>
    </source>
</evidence>
<name>A0AAF0Y6U2_9TREE</name>
<evidence type="ECO:0000256" key="1">
    <source>
        <dbReference type="SAM" id="MobiDB-lite"/>
    </source>
</evidence>